<dbReference type="Pfam" id="PF01612">
    <property type="entry name" value="DNA_pol_A_exo1"/>
    <property type="match status" value="1"/>
</dbReference>
<protein>
    <recommendedName>
        <fullName evidence="2">3'-5' exonuclease domain-containing protein</fullName>
    </recommendedName>
</protein>
<accession>A0A3Q4G6W0</accession>
<dbReference type="Proteomes" id="UP000261580">
    <property type="component" value="Unassembled WGS sequence"/>
</dbReference>
<dbReference type="InterPro" id="IPR036397">
    <property type="entry name" value="RNaseH_sf"/>
</dbReference>
<dbReference type="GO" id="GO:0003676">
    <property type="term" value="F:nucleic acid binding"/>
    <property type="evidence" value="ECO:0007669"/>
    <property type="project" value="InterPro"/>
</dbReference>
<dbReference type="InterPro" id="IPR012337">
    <property type="entry name" value="RNaseH-like_sf"/>
</dbReference>
<dbReference type="InterPro" id="IPR002562">
    <property type="entry name" value="3'-5'_exonuclease_dom"/>
</dbReference>
<feature type="region of interest" description="Disordered" evidence="1">
    <location>
        <begin position="302"/>
        <end position="326"/>
    </location>
</feature>
<name>A0A3Q4G6W0_NEOBR</name>
<evidence type="ECO:0000313" key="3">
    <source>
        <dbReference type="Ensembl" id="ENSNBRP00000004066.1"/>
    </source>
</evidence>
<keyword evidence="4" id="KW-1185">Reference proteome</keyword>
<dbReference type="GO" id="GO:0034587">
    <property type="term" value="P:piRNA processing"/>
    <property type="evidence" value="ECO:0007669"/>
    <property type="project" value="TreeGrafter"/>
</dbReference>
<evidence type="ECO:0000256" key="1">
    <source>
        <dbReference type="SAM" id="MobiDB-lite"/>
    </source>
</evidence>
<dbReference type="GeneTree" id="ENSGT00390000003581"/>
<reference evidence="3" key="2">
    <citation type="submission" date="2025-09" db="UniProtKB">
        <authorList>
            <consortium name="Ensembl"/>
        </authorList>
    </citation>
    <scope>IDENTIFICATION</scope>
</reference>
<sequence length="369" mass="41509">DEEYINYVVVDEFHEKFGPTIMHIKKQHVIGVGAEGVEVFKNGRLCWLQIATKNKVYLFDVLLLGARAFKNGLAMILESKDILKVIHDCRAIAGCLIAQFGVKLANVFDTQVADVMCFYSETGGFLPDRVSTLHEVLSLHLRVPPSQLSSLQMKSQFTKEESEMWHTRPCPLPLLKVMALSVIHLQPLRLVLLDTLMRDYMALVDSYLSKTVPINCLYPQESVLELPRELRQLEVMRRERHEWASSHYPLTEQGLLARFSPKPQSSSQASPIGALILEDLAFPLRHNNALCAALPVSQASEEGTARLSHGSHRFLPPPQPPLPSTHKLQTVLCPSERKDDCTFSITAGCGRANFRLKVGKVAHRHKHKL</sequence>
<dbReference type="OMA" id="RHEWASS"/>
<dbReference type="PANTHER" id="PTHR46628">
    <property type="entry name" value="PIRNA BIOGENESIS PROTEIN EXD1"/>
    <property type="match status" value="1"/>
</dbReference>
<evidence type="ECO:0000259" key="2">
    <source>
        <dbReference type="Pfam" id="PF01612"/>
    </source>
</evidence>
<dbReference type="Bgee" id="ENSNBRG00000003229">
    <property type="expression patterns" value="Expressed in testis"/>
</dbReference>
<evidence type="ECO:0000313" key="4">
    <source>
        <dbReference type="Proteomes" id="UP000261580"/>
    </source>
</evidence>
<dbReference type="PANTHER" id="PTHR46628:SF1">
    <property type="entry name" value="PIRNA BIOGENESIS PROTEIN EXD1"/>
    <property type="match status" value="1"/>
</dbReference>
<dbReference type="STRING" id="32507.ENSNBRP00000004066"/>
<dbReference type="AlphaFoldDB" id="A0A3Q4G6W0"/>
<dbReference type="SUPFAM" id="SSF53098">
    <property type="entry name" value="Ribonuclease H-like"/>
    <property type="match status" value="1"/>
</dbReference>
<reference evidence="3" key="1">
    <citation type="submission" date="2025-08" db="UniProtKB">
        <authorList>
            <consortium name="Ensembl"/>
        </authorList>
    </citation>
    <scope>IDENTIFICATION</scope>
</reference>
<dbReference type="CDD" id="cd06148">
    <property type="entry name" value="Egl_like_exo"/>
    <property type="match status" value="1"/>
</dbReference>
<dbReference type="Ensembl" id="ENSNBRT00000004200.1">
    <property type="protein sequence ID" value="ENSNBRP00000004066.1"/>
    <property type="gene ID" value="ENSNBRG00000003229.1"/>
</dbReference>
<dbReference type="GO" id="GO:1990923">
    <property type="term" value="C:PET complex"/>
    <property type="evidence" value="ECO:0007669"/>
    <property type="project" value="TreeGrafter"/>
</dbReference>
<dbReference type="InterPro" id="IPR052144">
    <property type="entry name" value="piRNA_biogenesis_EXD1"/>
</dbReference>
<feature type="domain" description="3'-5' exonuclease" evidence="2">
    <location>
        <begin position="21"/>
        <end position="122"/>
    </location>
</feature>
<organism evidence="3 4">
    <name type="scientific">Neolamprologus brichardi</name>
    <name type="common">Fairy cichlid</name>
    <name type="synonym">Lamprologus brichardi</name>
    <dbReference type="NCBI Taxonomy" id="32507"/>
    <lineage>
        <taxon>Eukaryota</taxon>
        <taxon>Metazoa</taxon>
        <taxon>Chordata</taxon>
        <taxon>Craniata</taxon>
        <taxon>Vertebrata</taxon>
        <taxon>Euteleostomi</taxon>
        <taxon>Actinopterygii</taxon>
        <taxon>Neopterygii</taxon>
        <taxon>Teleostei</taxon>
        <taxon>Neoteleostei</taxon>
        <taxon>Acanthomorphata</taxon>
        <taxon>Ovalentaria</taxon>
        <taxon>Cichlomorphae</taxon>
        <taxon>Cichliformes</taxon>
        <taxon>Cichlidae</taxon>
        <taxon>African cichlids</taxon>
        <taxon>Pseudocrenilabrinae</taxon>
        <taxon>Lamprologini</taxon>
        <taxon>Neolamprologus</taxon>
    </lineage>
</organism>
<proteinExistence type="predicted"/>
<dbReference type="GO" id="GO:0008408">
    <property type="term" value="F:3'-5' exonuclease activity"/>
    <property type="evidence" value="ECO:0007669"/>
    <property type="project" value="InterPro"/>
</dbReference>
<dbReference type="Gene3D" id="3.30.420.10">
    <property type="entry name" value="Ribonuclease H-like superfamily/Ribonuclease H"/>
    <property type="match status" value="1"/>
</dbReference>